<evidence type="ECO:0000256" key="2">
    <source>
        <dbReference type="ARBA" id="ARBA00021483"/>
    </source>
</evidence>
<dbReference type="GO" id="GO:0005829">
    <property type="term" value="C:cytosol"/>
    <property type="evidence" value="ECO:0007669"/>
    <property type="project" value="TreeGrafter"/>
</dbReference>
<proteinExistence type="predicted"/>
<evidence type="ECO:0000313" key="5">
    <source>
        <dbReference type="EMBL" id="PQO38011.1"/>
    </source>
</evidence>
<evidence type="ECO:0000259" key="4">
    <source>
        <dbReference type="PROSITE" id="PS50851"/>
    </source>
</evidence>
<dbReference type="Proteomes" id="UP000239388">
    <property type="component" value="Unassembled WGS sequence"/>
</dbReference>
<dbReference type="PANTHER" id="PTHR22617:SF45">
    <property type="entry name" value="CHEMOTAXIS PROTEIN CHEW"/>
    <property type="match status" value="1"/>
</dbReference>
<feature type="domain" description="CheW-like" evidence="4">
    <location>
        <begin position="19"/>
        <end position="159"/>
    </location>
</feature>
<dbReference type="InterPro" id="IPR036061">
    <property type="entry name" value="CheW-like_dom_sf"/>
</dbReference>
<dbReference type="SUPFAM" id="SSF50341">
    <property type="entry name" value="CheW-like"/>
    <property type="match status" value="1"/>
</dbReference>
<protein>
    <recommendedName>
        <fullName evidence="2">Chemotaxis protein CheW</fullName>
    </recommendedName>
</protein>
<dbReference type="EMBL" id="PUIB01000011">
    <property type="protein sequence ID" value="PQO38011.1"/>
    <property type="molecule type" value="Genomic_DNA"/>
</dbReference>
<dbReference type="InterPro" id="IPR039315">
    <property type="entry name" value="CheW"/>
</dbReference>
<dbReference type="Gene3D" id="2.30.30.40">
    <property type="entry name" value="SH3 Domains"/>
    <property type="match status" value="1"/>
</dbReference>
<dbReference type="Pfam" id="PF01584">
    <property type="entry name" value="CheW"/>
    <property type="match status" value="1"/>
</dbReference>
<name>A0A2S8G177_9BACT</name>
<dbReference type="AlphaFoldDB" id="A0A2S8G177"/>
<evidence type="ECO:0000313" key="6">
    <source>
        <dbReference type="Proteomes" id="UP000239388"/>
    </source>
</evidence>
<accession>A0A2S8G177</accession>
<dbReference type="SMART" id="SM00260">
    <property type="entry name" value="CheW"/>
    <property type="match status" value="1"/>
</dbReference>
<dbReference type="GO" id="GO:0006935">
    <property type="term" value="P:chemotaxis"/>
    <property type="evidence" value="ECO:0007669"/>
    <property type="project" value="InterPro"/>
</dbReference>
<dbReference type="RefSeq" id="WP_105353052.1">
    <property type="nucleotide sequence ID" value="NZ_PUIB01000011.1"/>
</dbReference>
<organism evidence="5 6">
    <name type="scientific">Blastopirellula marina</name>
    <dbReference type="NCBI Taxonomy" id="124"/>
    <lineage>
        <taxon>Bacteria</taxon>
        <taxon>Pseudomonadati</taxon>
        <taxon>Planctomycetota</taxon>
        <taxon>Planctomycetia</taxon>
        <taxon>Pirellulales</taxon>
        <taxon>Pirellulaceae</taxon>
        <taxon>Blastopirellula</taxon>
    </lineage>
</organism>
<reference evidence="5 6" key="1">
    <citation type="submission" date="2018-02" db="EMBL/GenBank/DDBJ databases">
        <title>Comparative genomes isolates from brazilian mangrove.</title>
        <authorList>
            <person name="Araujo J.E."/>
            <person name="Taketani R.G."/>
            <person name="Silva M.C.P."/>
            <person name="Loureco M.V."/>
            <person name="Andreote F.D."/>
        </authorList>
    </citation>
    <scope>NUCLEOTIDE SEQUENCE [LARGE SCALE GENOMIC DNA]</scope>
    <source>
        <strain evidence="5 6">NAP PRIS-MGV</strain>
    </source>
</reference>
<comment type="caution">
    <text evidence="5">The sequence shown here is derived from an EMBL/GenBank/DDBJ whole genome shotgun (WGS) entry which is preliminary data.</text>
</comment>
<gene>
    <name evidence="5" type="ORF">C5Y98_07950</name>
</gene>
<comment type="subcellular location">
    <subcellularLocation>
        <location evidence="1">Cytoplasm</location>
    </subcellularLocation>
</comment>
<dbReference type="InterPro" id="IPR002545">
    <property type="entry name" value="CheW-lke_dom"/>
</dbReference>
<dbReference type="Gene3D" id="2.40.50.180">
    <property type="entry name" value="CheA-289, Domain 4"/>
    <property type="match status" value="1"/>
</dbReference>
<dbReference type="GO" id="GO:0007165">
    <property type="term" value="P:signal transduction"/>
    <property type="evidence" value="ECO:0007669"/>
    <property type="project" value="InterPro"/>
</dbReference>
<dbReference type="PANTHER" id="PTHR22617">
    <property type="entry name" value="CHEMOTAXIS SENSOR HISTIDINE KINASE-RELATED"/>
    <property type="match status" value="1"/>
</dbReference>
<dbReference type="CDD" id="cd00732">
    <property type="entry name" value="CheW"/>
    <property type="match status" value="1"/>
</dbReference>
<evidence type="ECO:0000256" key="3">
    <source>
        <dbReference type="ARBA" id="ARBA00022490"/>
    </source>
</evidence>
<keyword evidence="3" id="KW-0963">Cytoplasm</keyword>
<evidence type="ECO:0000256" key="1">
    <source>
        <dbReference type="ARBA" id="ARBA00004496"/>
    </source>
</evidence>
<dbReference type="PROSITE" id="PS50851">
    <property type="entry name" value="CHEW"/>
    <property type="match status" value="1"/>
</dbReference>
<sequence length="166" mass="18149">MSNESAVSEEFAEGLSTGRDQFLTFTLKDEEYGIDILRVQEIKGFSKIHAVPHSPSYIKGLMNLRGTVVPIVDLRTRFGMEAVEYNQFTVIIVVSLGTKLVGLIVDAVSDVLDVPHGQVEEAPDLGSAIDNEYFSGMTKVGEKLVFLLDIDTLVDGEKLEEVQAAA</sequence>
<dbReference type="OrthoDB" id="9794382at2"/>